<sequence>MAIQLIQGLKKIRKVIRLASGLPDAGRQWVVWWYCGINKNHQAESQPSALVAFRELLSSGHLSDDVYHRRVPLTALGQVRVGTVWKEGLCQAEVILDTKEFAVDFTKGEWKLTSFWLAAENGELPPFPHGIYPLKYQKDQNWLLEFALATGGRLIVPCLEFFTRCYGRSAELRRVLATYPWSECKEKRLYAPLDEPEEPDRWKVKLRKRLVNGDVVLLAHAKYELYTERAVKAIYAQIEAHYESASPKPAFIKVAPWFRGPASIKAKGIWFDDGKSFLALQVVGCSDPSGVPILRGRENSNNAKERTENDEPGSAWAGMPTRVLAKLPEIVDLTDEVEPDPSAISMEIEDPEFEVLGQPRVVVEMKKNRAHSSSGQKVKGTDASQFSSGEPYGRGQGVGYASIHARPVMESEGMLRDMWNAMLFMKRAYPKRVTSVAFFTVNDGYKETPEPTLIPFAPFAEKDDVKPDVRNWPYIRLGSSPDVRGVLVARMTIDGRQIHIMEIQRRPQKRKDSQGNTQEAEESFQGLVFEVTNHVNIDAWADFLLTEVRGVKGVVGKLLRKCPGPAETFRHLPAKTEEMPCEAALKSALTKVGVNL</sequence>
<dbReference type="Proteomes" id="UP000244902">
    <property type="component" value="Chromosome"/>
</dbReference>
<organism evidence="2 3">
    <name type="scientific">Parazoarcus communis</name>
    <dbReference type="NCBI Taxonomy" id="41977"/>
    <lineage>
        <taxon>Bacteria</taxon>
        <taxon>Pseudomonadati</taxon>
        <taxon>Pseudomonadota</taxon>
        <taxon>Betaproteobacteria</taxon>
        <taxon>Rhodocyclales</taxon>
        <taxon>Zoogloeaceae</taxon>
        <taxon>Parazoarcus</taxon>
    </lineage>
</organism>
<dbReference type="OrthoDB" id="7028944at2"/>
<gene>
    <name evidence="2" type="ORF">CEW87_08775</name>
</gene>
<evidence type="ECO:0008006" key="4">
    <source>
        <dbReference type="Google" id="ProtNLM"/>
    </source>
</evidence>
<feature type="compositionally biased region" description="Basic and acidic residues" evidence="1">
    <location>
        <begin position="295"/>
        <end position="309"/>
    </location>
</feature>
<feature type="compositionally biased region" description="Polar residues" evidence="1">
    <location>
        <begin position="371"/>
        <end position="388"/>
    </location>
</feature>
<proteinExistence type="predicted"/>
<name>A0A2U8H1L1_9RHOO</name>
<evidence type="ECO:0000313" key="2">
    <source>
        <dbReference type="EMBL" id="AWI79453.1"/>
    </source>
</evidence>
<dbReference type="RefSeq" id="WP_108972342.1">
    <property type="nucleotide sequence ID" value="NZ_CP022188.1"/>
</dbReference>
<protein>
    <recommendedName>
        <fullName evidence="4">TnsE C-terminal domain-containing protein</fullName>
    </recommendedName>
</protein>
<evidence type="ECO:0000256" key="1">
    <source>
        <dbReference type="SAM" id="MobiDB-lite"/>
    </source>
</evidence>
<reference evidence="2 3" key="1">
    <citation type="submission" date="2017-06" db="EMBL/GenBank/DDBJ databases">
        <title>Azoarcus sp. TSNA42 complete genome sequence.</title>
        <authorList>
            <person name="Woo J.-H."/>
            <person name="Kim H.-S."/>
        </authorList>
    </citation>
    <scope>NUCLEOTIDE SEQUENCE [LARGE SCALE GENOMIC DNA]</scope>
    <source>
        <strain evidence="2 3">TSNA42</strain>
    </source>
</reference>
<feature type="region of interest" description="Disordered" evidence="1">
    <location>
        <begin position="293"/>
        <end position="317"/>
    </location>
</feature>
<feature type="region of interest" description="Disordered" evidence="1">
    <location>
        <begin position="367"/>
        <end position="391"/>
    </location>
</feature>
<evidence type="ECO:0000313" key="3">
    <source>
        <dbReference type="Proteomes" id="UP000244902"/>
    </source>
</evidence>
<dbReference type="AlphaFoldDB" id="A0A2U8H1L1"/>
<dbReference type="EMBL" id="CP022188">
    <property type="protein sequence ID" value="AWI79453.1"/>
    <property type="molecule type" value="Genomic_DNA"/>
</dbReference>
<accession>A0A2U8H1L1</accession>